<protein>
    <submittedName>
        <fullName evidence="1">Uncharacterized protein</fullName>
    </submittedName>
</protein>
<name>A0A0A8ZZG5_ARUDO</name>
<reference evidence="1" key="1">
    <citation type="submission" date="2014-09" db="EMBL/GenBank/DDBJ databases">
        <authorList>
            <person name="Magalhaes I.L.F."/>
            <person name="Oliveira U."/>
            <person name="Santos F.R."/>
            <person name="Vidigal T.H.D.A."/>
            <person name="Brescovit A.D."/>
            <person name="Santos A.J."/>
        </authorList>
    </citation>
    <scope>NUCLEOTIDE SEQUENCE</scope>
    <source>
        <tissue evidence="1">Shoot tissue taken approximately 20 cm above the soil surface</tissue>
    </source>
</reference>
<dbReference type="AlphaFoldDB" id="A0A0A8ZZG5"/>
<dbReference type="EMBL" id="GBRH01253654">
    <property type="protein sequence ID" value="JAD44241.1"/>
    <property type="molecule type" value="Transcribed_RNA"/>
</dbReference>
<organism evidence="1">
    <name type="scientific">Arundo donax</name>
    <name type="common">Giant reed</name>
    <name type="synonym">Donax arundinaceus</name>
    <dbReference type="NCBI Taxonomy" id="35708"/>
    <lineage>
        <taxon>Eukaryota</taxon>
        <taxon>Viridiplantae</taxon>
        <taxon>Streptophyta</taxon>
        <taxon>Embryophyta</taxon>
        <taxon>Tracheophyta</taxon>
        <taxon>Spermatophyta</taxon>
        <taxon>Magnoliopsida</taxon>
        <taxon>Liliopsida</taxon>
        <taxon>Poales</taxon>
        <taxon>Poaceae</taxon>
        <taxon>PACMAD clade</taxon>
        <taxon>Arundinoideae</taxon>
        <taxon>Arundineae</taxon>
        <taxon>Arundo</taxon>
    </lineage>
</organism>
<evidence type="ECO:0000313" key="1">
    <source>
        <dbReference type="EMBL" id="JAD44241.1"/>
    </source>
</evidence>
<accession>A0A0A8ZZG5</accession>
<reference evidence="1" key="2">
    <citation type="journal article" date="2015" name="Data Brief">
        <title>Shoot transcriptome of the giant reed, Arundo donax.</title>
        <authorList>
            <person name="Barrero R.A."/>
            <person name="Guerrero F.D."/>
            <person name="Moolhuijzen P."/>
            <person name="Goolsby J.A."/>
            <person name="Tidwell J."/>
            <person name="Bellgard S.E."/>
            <person name="Bellgard M.I."/>
        </authorList>
    </citation>
    <scope>NUCLEOTIDE SEQUENCE</scope>
    <source>
        <tissue evidence="1">Shoot tissue taken approximately 20 cm above the soil surface</tissue>
    </source>
</reference>
<sequence>MLFCSKLWIHRSRLRGTLTL</sequence>
<proteinExistence type="predicted"/>